<comment type="caution">
    <text evidence="2">The sequence shown here is derived from an EMBL/GenBank/DDBJ whole genome shotgun (WGS) entry which is preliminary data.</text>
</comment>
<reference evidence="2" key="1">
    <citation type="submission" date="2021-03" db="EMBL/GenBank/DDBJ databases">
        <title>Draft genome sequence of rust myrtle Austropuccinia psidii MF-1, a brazilian biotype.</title>
        <authorList>
            <person name="Quecine M.C."/>
            <person name="Pachon D.M.R."/>
            <person name="Bonatelli M.L."/>
            <person name="Correr F.H."/>
            <person name="Franceschini L.M."/>
            <person name="Leite T.F."/>
            <person name="Margarido G.R.A."/>
            <person name="Almeida C.A."/>
            <person name="Ferrarezi J.A."/>
            <person name="Labate C.A."/>
        </authorList>
    </citation>
    <scope>NUCLEOTIDE SEQUENCE</scope>
    <source>
        <strain evidence="2">MF-1</strain>
    </source>
</reference>
<feature type="compositionally biased region" description="Polar residues" evidence="1">
    <location>
        <begin position="1"/>
        <end position="21"/>
    </location>
</feature>
<proteinExistence type="predicted"/>
<dbReference type="EMBL" id="AVOT02008811">
    <property type="protein sequence ID" value="MBW0486793.1"/>
    <property type="molecule type" value="Genomic_DNA"/>
</dbReference>
<evidence type="ECO:0000313" key="2">
    <source>
        <dbReference type="EMBL" id="MBW0486793.1"/>
    </source>
</evidence>
<name>A0A9Q3CPX0_9BASI</name>
<keyword evidence="3" id="KW-1185">Reference proteome</keyword>
<dbReference type="AlphaFoldDB" id="A0A9Q3CPX0"/>
<evidence type="ECO:0000256" key="1">
    <source>
        <dbReference type="SAM" id="MobiDB-lite"/>
    </source>
</evidence>
<organism evidence="2 3">
    <name type="scientific">Austropuccinia psidii MF-1</name>
    <dbReference type="NCBI Taxonomy" id="1389203"/>
    <lineage>
        <taxon>Eukaryota</taxon>
        <taxon>Fungi</taxon>
        <taxon>Dikarya</taxon>
        <taxon>Basidiomycota</taxon>
        <taxon>Pucciniomycotina</taxon>
        <taxon>Pucciniomycetes</taxon>
        <taxon>Pucciniales</taxon>
        <taxon>Sphaerophragmiaceae</taxon>
        <taxon>Austropuccinia</taxon>
    </lineage>
</organism>
<protein>
    <submittedName>
        <fullName evidence="2">Uncharacterized protein</fullName>
    </submittedName>
</protein>
<sequence>MENHSQTNRTCSPNPIKFSTNPRKEDSPTPHHHSNKDHTTLNLGINYFSLDKAKEIQMNKNEEINEEISVRQGTQDQKALSKQKNMKELEADGILLTEDQFPCKRYTNWQPSRNENCNLEVYKITEQDHQCSSQHVKWLEEIKKAPNEKT</sequence>
<dbReference type="Proteomes" id="UP000765509">
    <property type="component" value="Unassembled WGS sequence"/>
</dbReference>
<evidence type="ECO:0000313" key="3">
    <source>
        <dbReference type="Proteomes" id="UP000765509"/>
    </source>
</evidence>
<gene>
    <name evidence="2" type="ORF">O181_026508</name>
</gene>
<feature type="region of interest" description="Disordered" evidence="1">
    <location>
        <begin position="1"/>
        <end position="40"/>
    </location>
</feature>
<accession>A0A9Q3CPX0</accession>